<organism evidence="2">
    <name type="scientific">Rhipicephalus pulchellus</name>
    <name type="common">Yellow backed tick</name>
    <name type="synonym">Dermacentor pulchellus</name>
    <dbReference type="NCBI Taxonomy" id="72859"/>
    <lineage>
        <taxon>Eukaryota</taxon>
        <taxon>Metazoa</taxon>
        <taxon>Ecdysozoa</taxon>
        <taxon>Arthropoda</taxon>
        <taxon>Chelicerata</taxon>
        <taxon>Arachnida</taxon>
        <taxon>Acari</taxon>
        <taxon>Parasitiformes</taxon>
        <taxon>Ixodida</taxon>
        <taxon>Ixodoidea</taxon>
        <taxon>Ixodidae</taxon>
        <taxon>Rhipicephalinae</taxon>
        <taxon>Rhipicephalus</taxon>
        <taxon>Rhipicephalus</taxon>
    </lineage>
</organism>
<name>L7MDC0_RHIPC</name>
<feature type="transmembrane region" description="Helical" evidence="1">
    <location>
        <begin position="86"/>
        <end position="109"/>
    </location>
</feature>
<keyword evidence="1" id="KW-0472">Membrane</keyword>
<feature type="non-terminal residue" evidence="2">
    <location>
        <position position="131"/>
    </location>
</feature>
<evidence type="ECO:0000256" key="1">
    <source>
        <dbReference type="SAM" id="Phobius"/>
    </source>
</evidence>
<dbReference type="EMBL" id="GACK01003845">
    <property type="protein sequence ID" value="JAA61189.1"/>
    <property type="molecule type" value="mRNA"/>
</dbReference>
<accession>L7MDC0</accession>
<dbReference type="AlphaFoldDB" id="L7MDC0"/>
<sequence>LSSSSLRFSRSRTTRHSSVSSIKLLFEDFSLQFSAVYVMHGLHRALYFFFHIIMAYAFLTMLYWLKVVIGLRGRTTDTMWTKRSRNILRVFSSLVIKARIGFSTLIHWMHMVRGKGTSHGTEIVIAFFQAR</sequence>
<reference evidence="2" key="1">
    <citation type="submission" date="2012-11" db="EMBL/GenBank/DDBJ databases">
        <authorList>
            <person name="Lucero-Rivera Y.E."/>
            <person name="Tovar-Ramirez D."/>
        </authorList>
    </citation>
    <scope>NUCLEOTIDE SEQUENCE</scope>
    <source>
        <tissue evidence="2">Salivary gland</tissue>
    </source>
</reference>
<evidence type="ECO:0000313" key="2">
    <source>
        <dbReference type="EMBL" id="JAA61189.1"/>
    </source>
</evidence>
<protein>
    <submittedName>
        <fullName evidence="2">Uncharacterized protein</fullName>
    </submittedName>
</protein>
<feature type="non-terminal residue" evidence="2">
    <location>
        <position position="1"/>
    </location>
</feature>
<proteinExistence type="evidence at transcript level"/>
<keyword evidence="1" id="KW-1133">Transmembrane helix</keyword>
<reference evidence="2" key="2">
    <citation type="journal article" date="2015" name="J. Proteomics">
        <title>Sexual differences in the sialomes of the zebra tick, Rhipicephalus pulchellus.</title>
        <authorList>
            <person name="Tan A.W."/>
            <person name="Francischetti I.M."/>
            <person name="Slovak M."/>
            <person name="Kini R.M."/>
            <person name="Ribeiro J.M."/>
        </authorList>
    </citation>
    <scope>NUCLEOTIDE SEQUENCE</scope>
    <source>
        <tissue evidence="2">Salivary gland</tissue>
    </source>
</reference>
<keyword evidence="1" id="KW-0812">Transmembrane</keyword>
<feature type="transmembrane region" description="Helical" evidence="1">
    <location>
        <begin position="45"/>
        <end position="65"/>
    </location>
</feature>